<keyword evidence="2" id="KW-1133">Transmembrane helix</keyword>
<sequence>MYNCMETGSKIDESEIDESKTDELDTDESEKFIGTMSQRTQLLARGVWYFVIVVVATLETRVVPVVVKVMDVQLS</sequence>
<feature type="region of interest" description="Disordered" evidence="1">
    <location>
        <begin position="1"/>
        <end position="28"/>
    </location>
</feature>
<keyword evidence="2" id="KW-0472">Membrane</keyword>
<name>A0AAD4Z3B0_PRUDU</name>
<proteinExistence type="predicted"/>
<dbReference type="AlphaFoldDB" id="A0AAD4Z3B0"/>
<evidence type="ECO:0000256" key="2">
    <source>
        <dbReference type="SAM" id="Phobius"/>
    </source>
</evidence>
<evidence type="ECO:0000313" key="3">
    <source>
        <dbReference type="EMBL" id="KAI5331176.1"/>
    </source>
</evidence>
<evidence type="ECO:0000313" key="4">
    <source>
        <dbReference type="Proteomes" id="UP001054821"/>
    </source>
</evidence>
<comment type="caution">
    <text evidence="3">The sequence shown here is derived from an EMBL/GenBank/DDBJ whole genome shotgun (WGS) entry which is preliminary data.</text>
</comment>
<evidence type="ECO:0000256" key="1">
    <source>
        <dbReference type="SAM" id="MobiDB-lite"/>
    </source>
</evidence>
<organism evidence="3 4">
    <name type="scientific">Prunus dulcis</name>
    <name type="common">Almond</name>
    <name type="synonym">Amygdalus dulcis</name>
    <dbReference type="NCBI Taxonomy" id="3755"/>
    <lineage>
        <taxon>Eukaryota</taxon>
        <taxon>Viridiplantae</taxon>
        <taxon>Streptophyta</taxon>
        <taxon>Embryophyta</taxon>
        <taxon>Tracheophyta</taxon>
        <taxon>Spermatophyta</taxon>
        <taxon>Magnoliopsida</taxon>
        <taxon>eudicotyledons</taxon>
        <taxon>Gunneridae</taxon>
        <taxon>Pentapetalae</taxon>
        <taxon>rosids</taxon>
        <taxon>fabids</taxon>
        <taxon>Rosales</taxon>
        <taxon>Rosaceae</taxon>
        <taxon>Amygdaloideae</taxon>
        <taxon>Amygdaleae</taxon>
        <taxon>Prunus</taxon>
    </lineage>
</organism>
<accession>A0AAD4Z3B0</accession>
<dbReference type="Proteomes" id="UP001054821">
    <property type="component" value="Chromosome 4"/>
</dbReference>
<gene>
    <name evidence="3" type="ORF">L3X38_021302</name>
</gene>
<keyword evidence="2" id="KW-0812">Transmembrane</keyword>
<keyword evidence="4" id="KW-1185">Reference proteome</keyword>
<feature type="compositionally biased region" description="Basic and acidic residues" evidence="1">
    <location>
        <begin position="9"/>
        <end position="23"/>
    </location>
</feature>
<dbReference type="EMBL" id="JAJFAZ020000004">
    <property type="protein sequence ID" value="KAI5331176.1"/>
    <property type="molecule type" value="Genomic_DNA"/>
</dbReference>
<feature type="transmembrane region" description="Helical" evidence="2">
    <location>
        <begin position="46"/>
        <end position="67"/>
    </location>
</feature>
<protein>
    <submittedName>
        <fullName evidence="3">Uncharacterized protein</fullName>
    </submittedName>
</protein>
<reference evidence="3 4" key="1">
    <citation type="journal article" date="2022" name="G3 (Bethesda)">
        <title>Whole-genome sequence and methylome profiling of the almond [Prunus dulcis (Mill.) D.A. Webb] cultivar 'Nonpareil'.</title>
        <authorList>
            <person name="D'Amico-Willman K.M."/>
            <person name="Ouma W.Z."/>
            <person name="Meulia T."/>
            <person name="Sideli G.M."/>
            <person name="Gradziel T.M."/>
            <person name="Fresnedo-Ramirez J."/>
        </authorList>
    </citation>
    <scope>NUCLEOTIDE SEQUENCE [LARGE SCALE GENOMIC DNA]</scope>
    <source>
        <strain evidence="3">Clone GOH B32 T37-40</strain>
    </source>
</reference>